<reference evidence="2" key="1">
    <citation type="journal article" date="2019" name="Nat. Commun.">
        <title>The genome of broomcorn millet.</title>
        <authorList>
            <person name="Zou C."/>
            <person name="Miki D."/>
            <person name="Li D."/>
            <person name="Tang Q."/>
            <person name="Xiao L."/>
            <person name="Rajput S."/>
            <person name="Deng P."/>
            <person name="Jia W."/>
            <person name="Huang R."/>
            <person name="Zhang M."/>
            <person name="Sun Y."/>
            <person name="Hu J."/>
            <person name="Fu X."/>
            <person name="Schnable P.S."/>
            <person name="Li F."/>
            <person name="Zhang H."/>
            <person name="Feng B."/>
            <person name="Zhu X."/>
            <person name="Liu R."/>
            <person name="Schnable J.C."/>
            <person name="Zhu J.-K."/>
            <person name="Zhang H."/>
        </authorList>
    </citation>
    <scope>NUCLEOTIDE SEQUENCE [LARGE SCALE GENOMIC DNA]</scope>
</reference>
<evidence type="ECO:0000313" key="1">
    <source>
        <dbReference type="EMBL" id="RLN24676.1"/>
    </source>
</evidence>
<dbReference type="AlphaFoldDB" id="A0A3L6SPU9"/>
<proteinExistence type="predicted"/>
<keyword evidence="2" id="KW-1185">Reference proteome</keyword>
<comment type="caution">
    <text evidence="1">The sequence shown here is derived from an EMBL/GenBank/DDBJ whole genome shotgun (WGS) entry which is preliminary data.</text>
</comment>
<sequence>MAPWTAKASAKALPISCVPGVARDDKRIPKGFLPIVLVRDDEESGVETRVLVRVKDLQEPCMAALLEMAEEQFGSFTFSPTFEAPPPRRSFVGGSPEIDANELHHLDFIIGEELSQVLPQLHPLPQDSSKKDELELHQAFSTILQPLPVFHSSPVIRSRRPSLGTSTPPMEVRVK</sequence>
<name>A0A3L6SPU9_PANMI</name>
<gene>
    <name evidence="1" type="ORF">C2845_PM07G13960</name>
</gene>
<dbReference type="OrthoDB" id="838391at2759"/>
<dbReference type="EMBL" id="PQIB02000004">
    <property type="protein sequence ID" value="RLN24676.1"/>
    <property type="molecule type" value="Genomic_DNA"/>
</dbReference>
<protein>
    <submittedName>
        <fullName evidence="1">Uncharacterized protein</fullName>
    </submittedName>
</protein>
<accession>A0A3L6SPU9</accession>
<dbReference type="Proteomes" id="UP000275267">
    <property type="component" value="Unassembled WGS sequence"/>
</dbReference>
<organism evidence="1 2">
    <name type="scientific">Panicum miliaceum</name>
    <name type="common">Proso millet</name>
    <name type="synonym">Broomcorn millet</name>
    <dbReference type="NCBI Taxonomy" id="4540"/>
    <lineage>
        <taxon>Eukaryota</taxon>
        <taxon>Viridiplantae</taxon>
        <taxon>Streptophyta</taxon>
        <taxon>Embryophyta</taxon>
        <taxon>Tracheophyta</taxon>
        <taxon>Spermatophyta</taxon>
        <taxon>Magnoliopsida</taxon>
        <taxon>Liliopsida</taxon>
        <taxon>Poales</taxon>
        <taxon>Poaceae</taxon>
        <taxon>PACMAD clade</taxon>
        <taxon>Panicoideae</taxon>
        <taxon>Panicodae</taxon>
        <taxon>Paniceae</taxon>
        <taxon>Panicinae</taxon>
        <taxon>Panicum</taxon>
        <taxon>Panicum sect. Panicum</taxon>
    </lineage>
</organism>
<evidence type="ECO:0000313" key="2">
    <source>
        <dbReference type="Proteomes" id="UP000275267"/>
    </source>
</evidence>